<organism evidence="20 21">
    <name type="scientific">Dehalogenimonas formicexedens</name>
    <dbReference type="NCBI Taxonomy" id="1839801"/>
    <lineage>
        <taxon>Bacteria</taxon>
        <taxon>Bacillati</taxon>
        <taxon>Chloroflexota</taxon>
        <taxon>Dehalococcoidia</taxon>
        <taxon>Dehalococcoidales</taxon>
        <taxon>Dehalococcoidaceae</taxon>
        <taxon>Dehalogenimonas</taxon>
    </lineage>
</organism>
<keyword evidence="21" id="KW-1185">Reference proteome</keyword>
<feature type="binding site" evidence="15 16">
    <location>
        <position position="113"/>
    </location>
    <ligand>
        <name>S-adenosyl-L-methionine</name>
        <dbReference type="ChEBI" id="CHEBI:59789"/>
    </ligand>
</feature>
<evidence type="ECO:0000256" key="5">
    <source>
        <dbReference type="ARBA" id="ARBA00012807"/>
    </source>
</evidence>
<evidence type="ECO:0000256" key="15">
    <source>
        <dbReference type="HAMAP-Rule" id="MF_00605"/>
    </source>
</evidence>
<dbReference type="RefSeq" id="WP_076004891.1">
    <property type="nucleotide sequence ID" value="NZ_CP018258.1"/>
</dbReference>
<evidence type="ECO:0000256" key="1">
    <source>
        <dbReference type="ARBA" id="ARBA00002634"/>
    </source>
</evidence>
<evidence type="ECO:0000259" key="19">
    <source>
        <dbReference type="Pfam" id="PF01746"/>
    </source>
</evidence>
<gene>
    <name evidence="15 20" type="primary">trmD</name>
    <name evidence="20" type="ORF">Dform_02082</name>
</gene>
<dbReference type="SUPFAM" id="SSF75217">
    <property type="entry name" value="alpha/beta knot"/>
    <property type="match status" value="1"/>
</dbReference>
<dbReference type="PIRSF" id="PIRSF000386">
    <property type="entry name" value="tRNA_mtase"/>
    <property type="match status" value="1"/>
</dbReference>
<dbReference type="Proteomes" id="UP000185934">
    <property type="component" value="Chromosome"/>
</dbReference>
<dbReference type="EMBL" id="CP018258">
    <property type="protein sequence ID" value="APV45391.1"/>
    <property type="molecule type" value="Genomic_DNA"/>
</dbReference>
<evidence type="ECO:0000256" key="11">
    <source>
        <dbReference type="ARBA" id="ARBA00022694"/>
    </source>
</evidence>
<evidence type="ECO:0000313" key="21">
    <source>
        <dbReference type="Proteomes" id="UP000185934"/>
    </source>
</evidence>
<dbReference type="FunFam" id="3.40.1280.10:FF:000001">
    <property type="entry name" value="tRNA (guanine-N(1)-)-methyltransferase"/>
    <property type="match status" value="1"/>
</dbReference>
<dbReference type="GO" id="GO:0052906">
    <property type="term" value="F:tRNA (guanine(37)-N1)-methyltransferase activity"/>
    <property type="evidence" value="ECO:0007669"/>
    <property type="project" value="UniProtKB-UniRule"/>
</dbReference>
<dbReference type="InterPro" id="IPR016009">
    <property type="entry name" value="tRNA_MeTrfase_TRMD/TRM10"/>
</dbReference>
<dbReference type="Gene3D" id="3.40.1280.10">
    <property type="match status" value="1"/>
</dbReference>
<dbReference type="PANTHER" id="PTHR46417:SF1">
    <property type="entry name" value="TRNA (GUANINE-N(1)-)-METHYLTRANSFERASE"/>
    <property type="match status" value="1"/>
</dbReference>
<dbReference type="GO" id="GO:0005829">
    <property type="term" value="C:cytosol"/>
    <property type="evidence" value="ECO:0007669"/>
    <property type="project" value="TreeGrafter"/>
</dbReference>
<dbReference type="GO" id="GO:0002939">
    <property type="term" value="P:tRNA N1-guanine methylation"/>
    <property type="evidence" value="ECO:0007669"/>
    <property type="project" value="TreeGrafter"/>
</dbReference>
<dbReference type="NCBIfam" id="NF000648">
    <property type="entry name" value="PRK00026.1"/>
    <property type="match status" value="1"/>
</dbReference>
<evidence type="ECO:0000256" key="17">
    <source>
        <dbReference type="RuleBase" id="RU003464"/>
    </source>
</evidence>
<evidence type="ECO:0000256" key="12">
    <source>
        <dbReference type="ARBA" id="ARBA00029736"/>
    </source>
</evidence>
<protein>
    <recommendedName>
        <fullName evidence="6 15">tRNA (guanine-N(1)-)-methyltransferase</fullName>
        <ecNumber evidence="5 15">2.1.1.228</ecNumber>
    </recommendedName>
    <alternativeName>
        <fullName evidence="12 15">M1G-methyltransferase</fullName>
    </alternativeName>
    <alternativeName>
        <fullName evidence="13 15">tRNA [GM37] methyltransferase</fullName>
    </alternativeName>
</protein>
<feature type="domain" description="tRNA methyltransferase TRMD/TRM10-type" evidence="19">
    <location>
        <begin position="1"/>
        <end position="223"/>
    </location>
</feature>
<comment type="subcellular location">
    <subcellularLocation>
        <location evidence="2 15 17">Cytoplasm</location>
    </subcellularLocation>
</comment>
<evidence type="ECO:0000256" key="7">
    <source>
        <dbReference type="ARBA" id="ARBA00022490"/>
    </source>
</evidence>
<dbReference type="InterPro" id="IPR023148">
    <property type="entry name" value="tRNA_m1G_MeTrfase_C_sf"/>
</dbReference>
<feature type="region of interest" description="Disordered" evidence="18">
    <location>
        <begin position="212"/>
        <end position="254"/>
    </location>
</feature>
<dbReference type="InterPro" id="IPR029028">
    <property type="entry name" value="Alpha/beta_knot_MTases"/>
</dbReference>
<evidence type="ECO:0000256" key="8">
    <source>
        <dbReference type="ARBA" id="ARBA00022603"/>
    </source>
</evidence>
<dbReference type="InterPro" id="IPR002649">
    <property type="entry name" value="tRNA_m1G_MeTrfase_TrmD"/>
</dbReference>
<reference evidence="21" key="1">
    <citation type="submission" date="2016-11" db="EMBL/GenBank/DDBJ databases">
        <title>Dehalogenimonas formicexedens sp. nov., a chlorinated alkane respiring bacterium isolated from contaminated groundwater.</title>
        <authorList>
            <person name="Key T.A."/>
            <person name="Bowman K.S."/>
            <person name="Lee I."/>
            <person name="Chun J."/>
            <person name="Albuquerque L."/>
            <person name="da Costa M.S."/>
            <person name="Rainey F.A."/>
            <person name="Moe W.M."/>
        </authorList>
    </citation>
    <scope>NUCLEOTIDE SEQUENCE [LARGE SCALE GENOMIC DNA]</scope>
    <source>
        <strain evidence="21">NSZ-14</strain>
    </source>
</reference>
<keyword evidence="7 15" id="KW-0963">Cytoplasm</keyword>
<keyword evidence="8 15" id="KW-0489">Methyltransferase</keyword>
<feature type="binding site" evidence="15 16">
    <location>
        <begin position="132"/>
        <end position="137"/>
    </location>
    <ligand>
        <name>S-adenosyl-L-methionine</name>
        <dbReference type="ChEBI" id="CHEBI:59789"/>
    </ligand>
</feature>
<dbReference type="EC" id="2.1.1.228" evidence="5 15"/>
<dbReference type="HAMAP" id="MF_00605">
    <property type="entry name" value="TrmD"/>
    <property type="match status" value="1"/>
</dbReference>
<evidence type="ECO:0000256" key="3">
    <source>
        <dbReference type="ARBA" id="ARBA00007630"/>
    </source>
</evidence>
<evidence type="ECO:0000256" key="4">
    <source>
        <dbReference type="ARBA" id="ARBA00011738"/>
    </source>
</evidence>
<evidence type="ECO:0000256" key="16">
    <source>
        <dbReference type="PIRSR" id="PIRSR000386-1"/>
    </source>
</evidence>
<dbReference type="FunFam" id="1.10.1270.20:FF:000001">
    <property type="entry name" value="tRNA (guanine-N(1)-)-methyltransferase"/>
    <property type="match status" value="1"/>
</dbReference>
<dbReference type="PANTHER" id="PTHR46417">
    <property type="entry name" value="TRNA (GUANINE-N(1)-)-METHYLTRANSFERASE"/>
    <property type="match status" value="1"/>
</dbReference>
<dbReference type="CDD" id="cd18080">
    <property type="entry name" value="TrmD-like"/>
    <property type="match status" value="1"/>
</dbReference>
<dbReference type="Gene3D" id="1.10.1270.20">
    <property type="entry name" value="tRNA(m1g37)methyltransferase, domain 2"/>
    <property type="match status" value="1"/>
</dbReference>
<dbReference type="Pfam" id="PF01746">
    <property type="entry name" value="tRNA_m1G_MT"/>
    <property type="match status" value="1"/>
</dbReference>
<keyword evidence="10 15" id="KW-0949">S-adenosyl-L-methionine</keyword>
<proteinExistence type="inferred from homology"/>
<dbReference type="KEGG" id="dfo:Dform_02082"/>
<accession>A0A1P8FAC0</accession>
<keyword evidence="9 15" id="KW-0808">Transferase</keyword>
<evidence type="ECO:0000256" key="9">
    <source>
        <dbReference type="ARBA" id="ARBA00022679"/>
    </source>
</evidence>
<evidence type="ECO:0000256" key="2">
    <source>
        <dbReference type="ARBA" id="ARBA00004496"/>
    </source>
</evidence>
<feature type="compositionally biased region" description="Basic and acidic residues" evidence="18">
    <location>
        <begin position="244"/>
        <end position="254"/>
    </location>
</feature>
<comment type="subunit">
    <text evidence="4 15 17">Homodimer.</text>
</comment>
<evidence type="ECO:0000313" key="20">
    <source>
        <dbReference type="EMBL" id="APV45391.1"/>
    </source>
</evidence>
<name>A0A1P8FAC0_9CHLR</name>
<keyword evidence="11 15" id="KW-0819">tRNA processing</keyword>
<sequence length="254" mass="28009">MRIDILTLFPEMFAGPFSESILKRAAEKGLLEIHFHQIRDYTHDKHHVVDDTPYGGGAGMVMKPEPVVEAIESVKRLSDAESRTILLSPSGKLFSQGIAAELALKSRLILIAGHYEGFDERVRSYIDDEISIGDYVLSGGELPAMVIVDAVARLIPGVLGCGESHVEESHSQGLLEYPHYTRPPEFRGTPVPAILLSGNHAEIAKWRRKESLKRTSERRPDMLAGVALSKADRKTLAELNSEPEATRETDSQTG</sequence>
<evidence type="ECO:0000256" key="13">
    <source>
        <dbReference type="ARBA" id="ARBA00033392"/>
    </source>
</evidence>
<comment type="function">
    <text evidence="1 15 17">Specifically methylates guanosine-37 in various tRNAs.</text>
</comment>
<evidence type="ECO:0000256" key="10">
    <source>
        <dbReference type="ARBA" id="ARBA00022691"/>
    </source>
</evidence>
<evidence type="ECO:0000256" key="6">
    <source>
        <dbReference type="ARBA" id="ARBA00014679"/>
    </source>
</evidence>
<dbReference type="STRING" id="1839801.Dform_02082"/>
<feature type="compositionally biased region" description="Basic and acidic residues" evidence="18">
    <location>
        <begin position="212"/>
        <end position="221"/>
    </location>
</feature>
<comment type="catalytic activity">
    <reaction evidence="14 15 17">
        <text>guanosine(37) in tRNA + S-adenosyl-L-methionine = N(1)-methylguanosine(37) in tRNA + S-adenosyl-L-homocysteine + H(+)</text>
        <dbReference type="Rhea" id="RHEA:36899"/>
        <dbReference type="Rhea" id="RHEA-COMP:10145"/>
        <dbReference type="Rhea" id="RHEA-COMP:10147"/>
        <dbReference type="ChEBI" id="CHEBI:15378"/>
        <dbReference type="ChEBI" id="CHEBI:57856"/>
        <dbReference type="ChEBI" id="CHEBI:59789"/>
        <dbReference type="ChEBI" id="CHEBI:73542"/>
        <dbReference type="ChEBI" id="CHEBI:74269"/>
        <dbReference type="EC" id="2.1.1.228"/>
    </reaction>
</comment>
<evidence type="ECO:0000256" key="14">
    <source>
        <dbReference type="ARBA" id="ARBA00047783"/>
    </source>
</evidence>
<dbReference type="OrthoDB" id="9807416at2"/>
<comment type="similarity">
    <text evidence="3 15 17">Belongs to the RNA methyltransferase TrmD family.</text>
</comment>
<dbReference type="AlphaFoldDB" id="A0A1P8FAC0"/>
<dbReference type="NCBIfam" id="TIGR00088">
    <property type="entry name" value="trmD"/>
    <property type="match status" value="1"/>
</dbReference>
<evidence type="ECO:0000256" key="18">
    <source>
        <dbReference type="SAM" id="MobiDB-lite"/>
    </source>
</evidence>
<dbReference type="InterPro" id="IPR029026">
    <property type="entry name" value="tRNA_m1G_MTases_N"/>
</dbReference>